<evidence type="ECO:0000256" key="1">
    <source>
        <dbReference type="SAM" id="SignalP"/>
    </source>
</evidence>
<dbReference type="Pfam" id="PF20033">
    <property type="entry name" value="DUF6438"/>
    <property type="match status" value="1"/>
</dbReference>
<keyword evidence="4" id="KW-1185">Reference proteome</keyword>
<reference evidence="4" key="1">
    <citation type="journal article" date="2019" name="Int. J. Syst. Evol. Microbiol.">
        <title>The Global Catalogue of Microorganisms (GCM) 10K type strain sequencing project: providing services to taxonomists for standard genome sequencing and annotation.</title>
        <authorList>
            <consortium name="The Broad Institute Genomics Platform"/>
            <consortium name="The Broad Institute Genome Sequencing Center for Infectious Disease"/>
            <person name="Wu L."/>
            <person name="Ma J."/>
        </authorList>
    </citation>
    <scope>NUCLEOTIDE SEQUENCE [LARGE SCALE GENOMIC DNA]</scope>
    <source>
        <strain evidence="4">NBRC 111981</strain>
    </source>
</reference>
<dbReference type="EMBL" id="BSOA01000044">
    <property type="protein sequence ID" value="GLQ89975.1"/>
    <property type="molecule type" value="Genomic_DNA"/>
</dbReference>
<keyword evidence="1" id="KW-0732">Signal</keyword>
<feature type="signal peptide" evidence="1">
    <location>
        <begin position="1"/>
        <end position="24"/>
    </location>
</feature>
<gene>
    <name evidence="3" type="ORF">GCM10007898_35500</name>
</gene>
<dbReference type="Proteomes" id="UP001156627">
    <property type="component" value="Unassembled WGS sequence"/>
</dbReference>
<evidence type="ECO:0000259" key="2">
    <source>
        <dbReference type="Pfam" id="PF20033"/>
    </source>
</evidence>
<dbReference type="InterPro" id="IPR045497">
    <property type="entry name" value="DUF6438"/>
</dbReference>
<proteinExistence type="predicted"/>
<evidence type="ECO:0000313" key="3">
    <source>
        <dbReference type="EMBL" id="GLQ89975.1"/>
    </source>
</evidence>
<dbReference type="PROSITE" id="PS51257">
    <property type="entry name" value="PROKAR_LIPOPROTEIN"/>
    <property type="match status" value="1"/>
</dbReference>
<feature type="chain" id="PRO_5046063561" description="DUF6438 domain-containing protein" evidence="1">
    <location>
        <begin position="25"/>
        <end position="181"/>
    </location>
</feature>
<sequence length="181" mass="19870">MQRHIFTMMAIWSAVALASTACNAAPQTMDPGKLTITLTRSACYGACPAYKVTIQSDGRVQFTTDTEPVDAVDAVHRQFAISRGVLFPGTHEDRVAPEAVTALPKQFEDVDFWHLKDEYRSFVTDNPTQIVTLVSGTRQKSVIDYVGVEAGMPKTVQRLEDAIDQVAGTDRWVRGSPALIP</sequence>
<accession>A0ABQ5XE97</accession>
<protein>
    <recommendedName>
        <fullName evidence="2">DUF6438 domain-containing protein</fullName>
    </recommendedName>
</protein>
<feature type="domain" description="DUF6438" evidence="2">
    <location>
        <begin position="35"/>
        <end position="166"/>
    </location>
</feature>
<organism evidence="3 4">
    <name type="scientific">Dyella flagellata</name>
    <dbReference type="NCBI Taxonomy" id="1867833"/>
    <lineage>
        <taxon>Bacteria</taxon>
        <taxon>Pseudomonadati</taxon>
        <taxon>Pseudomonadota</taxon>
        <taxon>Gammaproteobacteria</taxon>
        <taxon>Lysobacterales</taxon>
        <taxon>Rhodanobacteraceae</taxon>
        <taxon>Dyella</taxon>
    </lineage>
</organism>
<name>A0ABQ5XE97_9GAMM</name>
<evidence type="ECO:0000313" key="4">
    <source>
        <dbReference type="Proteomes" id="UP001156627"/>
    </source>
</evidence>
<comment type="caution">
    <text evidence="3">The sequence shown here is derived from an EMBL/GenBank/DDBJ whole genome shotgun (WGS) entry which is preliminary data.</text>
</comment>